<dbReference type="RefSeq" id="WP_308490043.1">
    <property type="nucleotide sequence ID" value="NZ_JAVFCB010000008.1"/>
</dbReference>
<proteinExistence type="predicted"/>
<keyword evidence="2" id="KW-1185">Reference proteome</keyword>
<protein>
    <submittedName>
        <fullName evidence="1">Uncharacterized protein</fullName>
    </submittedName>
</protein>
<evidence type="ECO:0000313" key="1">
    <source>
        <dbReference type="EMBL" id="MDQ4215091.1"/>
    </source>
</evidence>
<sequence length="135" mass="15262">MPERAWSNDQLRTFLIALRSGGIFDAGRDVDDADRVHFRREAANRIVPEVVRRVLADVGAVIDPRGVAAVALEILEEEAYGAKHTWLMVTEDPWSYLTDLVAHEITRSYRSAVRRRSDDKVLSGIESASSRREIE</sequence>
<gene>
    <name evidence="1" type="ORF">RBR11_14300</name>
</gene>
<organism evidence="1 2">
    <name type="scientific">Microbacterium capsulatum</name>
    <dbReference type="NCBI Taxonomy" id="3041921"/>
    <lineage>
        <taxon>Bacteria</taxon>
        <taxon>Bacillati</taxon>
        <taxon>Actinomycetota</taxon>
        <taxon>Actinomycetes</taxon>
        <taxon>Micrococcales</taxon>
        <taxon>Microbacteriaceae</taxon>
        <taxon>Microbacterium</taxon>
    </lineage>
</organism>
<dbReference type="EMBL" id="JAVFCB010000008">
    <property type="protein sequence ID" value="MDQ4215091.1"/>
    <property type="molecule type" value="Genomic_DNA"/>
</dbReference>
<name>A0ABU0XJ08_9MICO</name>
<accession>A0ABU0XJ08</accession>
<dbReference type="Proteomes" id="UP001230289">
    <property type="component" value="Unassembled WGS sequence"/>
</dbReference>
<reference evidence="1 2" key="1">
    <citation type="submission" date="2023-08" db="EMBL/GenBank/DDBJ databases">
        <title>Microbacterium sp. nov., isolated from a waste landfill.</title>
        <authorList>
            <person name="Wen W."/>
        </authorList>
    </citation>
    <scope>NUCLEOTIDE SEQUENCE [LARGE SCALE GENOMIC DNA]</scope>
    <source>
        <strain evidence="1 2">ASV81</strain>
    </source>
</reference>
<evidence type="ECO:0000313" key="2">
    <source>
        <dbReference type="Proteomes" id="UP001230289"/>
    </source>
</evidence>
<comment type="caution">
    <text evidence="1">The sequence shown here is derived from an EMBL/GenBank/DDBJ whole genome shotgun (WGS) entry which is preliminary data.</text>
</comment>